<proteinExistence type="predicted"/>
<organism evidence="1">
    <name type="scientific">Siphoviridae sp. ctHAs12</name>
    <dbReference type="NCBI Taxonomy" id="2827826"/>
    <lineage>
        <taxon>Viruses</taxon>
        <taxon>Duplodnaviria</taxon>
        <taxon>Heunggongvirae</taxon>
        <taxon>Uroviricota</taxon>
        <taxon>Caudoviricetes</taxon>
    </lineage>
</organism>
<dbReference type="EMBL" id="BK032599">
    <property type="protein sequence ID" value="DAF50654.1"/>
    <property type="molecule type" value="Genomic_DNA"/>
</dbReference>
<protein>
    <submittedName>
        <fullName evidence="1">Uncharacterized protein</fullName>
    </submittedName>
</protein>
<evidence type="ECO:0000313" key="1">
    <source>
        <dbReference type="EMBL" id="DAF50654.1"/>
    </source>
</evidence>
<reference evidence="1" key="1">
    <citation type="journal article" date="2021" name="Proc. Natl. Acad. Sci. U.S.A.">
        <title>A Catalog of Tens of Thousands of Viruses from Human Metagenomes Reveals Hidden Associations with Chronic Diseases.</title>
        <authorList>
            <person name="Tisza M.J."/>
            <person name="Buck C.B."/>
        </authorList>
    </citation>
    <scope>NUCLEOTIDE SEQUENCE</scope>
    <source>
        <strain evidence="1">CtHAs12</strain>
    </source>
</reference>
<sequence>MLYRRYSDPMALLTGMLRRGRLADFIQQCIRMYNEEAEEKLLWEVWLHKCFDKGFGDFLNEYRTLAPVDAPDITAEDIRHSRNLLDGFTPPGEGRKTT</sequence>
<accession>A0A8S5SI64</accession>
<name>A0A8S5SI64_9CAUD</name>